<reference evidence="1" key="1">
    <citation type="submission" date="2018-05" db="EMBL/GenBank/DDBJ databases">
        <authorList>
            <person name="Lanie J.A."/>
            <person name="Ng W.-L."/>
            <person name="Kazmierczak K.M."/>
            <person name="Andrzejewski T.M."/>
            <person name="Davidsen T.M."/>
            <person name="Wayne K.J."/>
            <person name="Tettelin H."/>
            <person name="Glass J.I."/>
            <person name="Rusch D."/>
            <person name="Podicherti R."/>
            <person name="Tsui H.-C.T."/>
            <person name="Winkler M.E."/>
        </authorList>
    </citation>
    <scope>NUCLEOTIDE SEQUENCE</scope>
</reference>
<dbReference type="EMBL" id="UINC01146018">
    <property type="protein sequence ID" value="SVD36501.1"/>
    <property type="molecule type" value="Genomic_DNA"/>
</dbReference>
<accession>A0A382US43</accession>
<evidence type="ECO:0000313" key="1">
    <source>
        <dbReference type="EMBL" id="SVD36501.1"/>
    </source>
</evidence>
<proteinExistence type="predicted"/>
<organism evidence="1">
    <name type="scientific">marine metagenome</name>
    <dbReference type="NCBI Taxonomy" id="408172"/>
    <lineage>
        <taxon>unclassified sequences</taxon>
        <taxon>metagenomes</taxon>
        <taxon>ecological metagenomes</taxon>
    </lineage>
</organism>
<sequence length="170" mass="18357">GYLVATADGTRVVELVAGDLPTAIAMARSWVTHRDPLVRFNLPVAEYELTRALIAVGESRSLGHSGNWQIFDWKRTVQVLMSVRGLREPLADGQVSIAIEGYGGLRIRVSGGAVEVVRIGVDSPTWHPYTAMRVLFGPLAPAQVTELSAASAALSAWCPLPLDWPRQDGV</sequence>
<protein>
    <recommendedName>
        <fullName evidence="2">Enhanced intracellular survival protein domain-containing protein</fullName>
    </recommendedName>
</protein>
<dbReference type="AlphaFoldDB" id="A0A382US43"/>
<gene>
    <name evidence="1" type="ORF">METZ01_LOCUS389355</name>
</gene>
<feature type="non-terminal residue" evidence="1">
    <location>
        <position position="1"/>
    </location>
</feature>
<evidence type="ECO:0008006" key="2">
    <source>
        <dbReference type="Google" id="ProtNLM"/>
    </source>
</evidence>
<name>A0A382US43_9ZZZZ</name>